<accession>A0A812WRT6</accession>
<dbReference type="SUPFAM" id="SSF52047">
    <property type="entry name" value="RNI-like"/>
    <property type="match status" value="2"/>
</dbReference>
<protein>
    <submittedName>
        <fullName evidence="2">Fbxl20 protein</fullName>
    </submittedName>
</protein>
<organism evidence="2 3">
    <name type="scientific">Symbiodinium pilosum</name>
    <name type="common">Dinoflagellate</name>
    <dbReference type="NCBI Taxonomy" id="2952"/>
    <lineage>
        <taxon>Eukaryota</taxon>
        <taxon>Sar</taxon>
        <taxon>Alveolata</taxon>
        <taxon>Dinophyceae</taxon>
        <taxon>Suessiales</taxon>
        <taxon>Symbiodiniaceae</taxon>
        <taxon>Symbiodinium</taxon>
    </lineage>
</organism>
<dbReference type="OrthoDB" id="550575at2759"/>
<dbReference type="PANTHER" id="PTHR13318">
    <property type="entry name" value="PARTNER OF PAIRED, ISOFORM B-RELATED"/>
    <property type="match status" value="1"/>
</dbReference>
<feature type="domain" description="F-box/LRR-repeat protein 15-like leucin rich repeat" evidence="1">
    <location>
        <begin position="274"/>
        <end position="433"/>
    </location>
</feature>
<dbReference type="InterPro" id="IPR001611">
    <property type="entry name" value="Leu-rich_rpt"/>
</dbReference>
<dbReference type="InterPro" id="IPR057207">
    <property type="entry name" value="FBXL15_LRR"/>
</dbReference>
<sequence>MPVLAKSGVEVTDNVDSAPSCLDKDLLAIILSQVGDAITLCQRQVPAVCRHFQSATLEPLCWQHLSLSPSNTLPSFAVNDDVVRRLARTHGPKLLTVCLDGARLLGPSAVSTLAHHCGQLQSFTAVGCVGISFGAVRFLCKSCPSLHTLRVSGCHLDADPVPQAEADKLARTVVANCPQLRVLSLSHLRLEASLEALLCCPVLEALDLSSCEHLPCTEHFTSLFAPAEQRLTSLKLGGCTRLQSLSGQFTQLRTLYLGGCERLNDAEGLGLILQHCCKTLTLLSLVGCQNLSAEGLQTAFGHAGMLEVLETLVLGGCRVHDELCELLGPACPSLTSLDLWDCPMTNAGVAAIIKGGAPLSELNLRECRMVTGQVLQELCASPTARLRTLDVSCLGPLADEDLVPVVQTFAEHLRCLICGGSRCCITDKLLEELPRNMEALHLEECRLLSSVAPIARLQNLTALSLENVEDPAAASKLLDICQCCAVSSLNISGCAIGDDIVSRITASLPRLLELEVCSTPITDAGLRDIVRHCARLLHLGMLNCPFVSSAAVQECRQILPACVVSFLEN</sequence>
<evidence type="ECO:0000313" key="2">
    <source>
        <dbReference type="EMBL" id="CAE7685347.1"/>
    </source>
</evidence>
<reference evidence="2" key="1">
    <citation type="submission" date="2021-02" db="EMBL/GenBank/DDBJ databases">
        <authorList>
            <person name="Dougan E. K."/>
            <person name="Rhodes N."/>
            <person name="Thang M."/>
            <person name="Chan C."/>
        </authorList>
    </citation>
    <scope>NUCLEOTIDE SEQUENCE</scope>
</reference>
<dbReference type="GO" id="GO:0019005">
    <property type="term" value="C:SCF ubiquitin ligase complex"/>
    <property type="evidence" value="ECO:0007669"/>
    <property type="project" value="TreeGrafter"/>
</dbReference>
<name>A0A812WRT6_SYMPI</name>
<dbReference type="Pfam" id="PF25372">
    <property type="entry name" value="DUF7885"/>
    <property type="match status" value="1"/>
</dbReference>
<dbReference type="Gene3D" id="3.80.10.10">
    <property type="entry name" value="Ribonuclease Inhibitor"/>
    <property type="match status" value="4"/>
</dbReference>
<proteinExistence type="predicted"/>
<dbReference type="InterPro" id="IPR032675">
    <property type="entry name" value="LRR_dom_sf"/>
</dbReference>
<evidence type="ECO:0000259" key="1">
    <source>
        <dbReference type="Pfam" id="PF25372"/>
    </source>
</evidence>
<dbReference type="AlphaFoldDB" id="A0A812WRT6"/>
<comment type="caution">
    <text evidence="2">The sequence shown here is derived from an EMBL/GenBank/DDBJ whole genome shotgun (WGS) entry which is preliminary data.</text>
</comment>
<dbReference type="Proteomes" id="UP000649617">
    <property type="component" value="Unassembled WGS sequence"/>
</dbReference>
<dbReference type="InterPro" id="IPR006553">
    <property type="entry name" value="Leu-rich_rpt_Cys-con_subtyp"/>
</dbReference>
<evidence type="ECO:0000313" key="3">
    <source>
        <dbReference type="Proteomes" id="UP000649617"/>
    </source>
</evidence>
<dbReference type="Pfam" id="PF13516">
    <property type="entry name" value="LRR_6"/>
    <property type="match status" value="1"/>
</dbReference>
<dbReference type="EMBL" id="CAJNIZ010044328">
    <property type="protein sequence ID" value="CAE7685347.1"/>
    <property type="molecule type" value="Genomic_DNA"/>
</dbReference>
<dbReference type="SMART" id="SM00367">
    <property type="entry name" value="LRR_CC"/>
    <property type="match status" value="9"/>
</dbReference>
<dbReference type="GO" id="GO:0031146">
    <property type="term" value="P:SCF-dependent proteasomal ubiquitin-dependent protein catabolic process"/>
    <property type="evidence" value="ECO:0007669"/>
    <property type="project" value="TreeGrafter"/>
</dbReference>
<keyword evidence="3" id="KW-1185">Reference proteome</keyword>
<gene>
    <name evidence="2" type="primary">Fbxl20</name>
    <name evidence="2" type="ORF">SPIL2461_LOCUS19160</name>
</gene>
<dbReference type="PANTHER" id="PTHR13318:SF105">
    <property type="entry name" value="F-BOX_LRR-REPEAT PROTEIN 3"/>
    <property type="match status" value="1"/>
</dbReference>